<dbReference type="SMART" id="SM00671">
    <property type="entry name" value="SEL1"/>
    <property type="match status" value="1"/>
</dbReference>
<keyword evidence="4" id="KW-1185">Reference proteome</keyword>
<gene>
    <name evidence="3" type="ORF">JF290_12900</name>
</gene>
<reference evidence="3" key="1">
    <citation type="submission" date="2020-12" db="EMBL/GenBank/DDBJ databases">
        <title>Sedimentitalea sp. nov., isolated from sand in Incheon.</title>
        <authorList>
            <person name="Kim W."/>
        </authorList>
    </citation>
    <scope>NUCLEOTIDE SEQUENCE</scope>
    <source>
        <strain evidence="3">CAU 1593</strain>
    </source>
</reference>
<dbReference type="InterPro" id="IPR006597">
    <property type="entry name" value="Sel1-like"/>
</dbReference>
<dbReference type="SUPFAM" id="SSF81901">
    <property type="entry name" value="HCP-like"/>
    <property type="match status" value="1"/>
</dbReference>
<dbReference type="Gene3D" id="1.25.40.10">
    <property type="entry name" value="Tetratricopeptide repeat domain"/>
    <property type="match status" value="1"/>
</dbReference>
<feature type="domain" description="ORC1/DEAH AAA+ ATPase" evidence="2">
    <location>
        <begin position="44"/>
        <end position="169"/>
    </location>
</feature>
<proteinExistence type="predicted"/>
<dbReference type="EMBL" id="JAELVR010000008">
    <property type="protein sequence ID" value="MBJ6372427.1"/>
    <property type="molecule type" value="Genomic_DNA"/>
</dbReference>
<feature type="compositionally biased region" description="Low complexity" evidence="1">
    <location>
        <begin position="277"/>
        <end position="287"/>
    </location>
</feature>
<dbReference type="Gene3D" id="3.40.50.300">
    <property type="entry name" value="P-loop containing nucleotide triphosphate hydrolases"/>
    <property type="match status" value="1"/>
</dbReference>
<dbReference type="Proteomes" id="UP000619079">
    <property type="component" value="Unassembled WGS sequence"/>
</dbReference>
<dbReference type="AlphaFoldDB" id="A0A8J7J837"/>
<dbReference type="PANTHER" id="PTHR35894">
    <property type="entry name" value="GENERAL SECRETION PATHWAY PROTEIN A-RELATED"/>
    <property type="match status" value="1"/>
</dbReference>
<dbReference type="InterPro" id="IPR011990">
    <property type="entry name" value="TPR-like_helical_dom_sf"/>
</dbReference>
<name>A0A8J7J837_9RHOB</name>
<sequence length="772" mass="82375">MYESFFGLTKLPFKITPDPEFIYWNKDHRRAASIIAFGIEQTVPITVVTGDIGTGKTTLIQQFLEDAPTDTTVGLISNFWSGMGGLYQWILNAYDVDSGGSEVEQFRRFQDFVIDEYAAGRRCVLIVDEAQNVSDPDLEQLRMLTNINSGKDSLLMLFLVGQQQLRDRLMEPQNRQIAQRVGAAFHLGPMSLEDTARYVRHRIKVAGGTREIFNDAALARIHEISGGVPRMINVVCELALVTAFGDGVDTIDAPYVDEFLAEAQANGMIAHLPLQPEAETPPALTPTETPPPPPVPLRSAPRAQKGSQRIRLVSKLEETTEDASLDPVASPAAEKTETEPDRARIMEDAMSATRARPEEAAEPVALAEQAEPEAPEVEDTMVDLVADEVEPDFPEESSEAPLEPEPVDRESHDPTRWVGRAAALVDHTLDAALVLVAVGAAFALMLQNSPGDTSRSNATDPAAPVELAAAAPITPPPVALPDPVEIVPLDDPSGAELLDSALVSGVADPGQAAIDYARAALRGEARAAYYLGQLFETGDGVNRDISLARAWYAVAAEDVRSARRRMADLPEADQGIVLSAPVPLLGGPLETGGAEFVWVSGKGADASHYIVELATSDLSKVRRLPAETLSASRAGLIGDATRWRVIAADPALGLYAVSPWHDLGASAVAPTGPARGILDLIPHITLHMSGSDAETYTNSLRTAFPAAEIALAEHTTPAALPGVEYAYEADAGLATVLAEAIGGDLPVRRAMPRGVDDAHPLPGEIAVILPGS</sequence>
<evidence type="ECO:0000259" key="2">
    <source>
        <dbReference type="Pfam" id="PF13401"/>
    </source>
</evidence>
<feature type="compositionally biased region" description="Basic and acidic residues" evidence="1">
    <location>
        <begin position="334"/>
        <end position="347"/>
    </location>
</feature>
<dbReference type="InterPro" id="IPR049945">
    <property type="entry name" value="AAA_22"/>
</dbReference>
<dbReference type="GO" id="GO:0016887">
    <property type="term" value="F:ATP hydrolysis activity"/>
    <property type="evidence" value="ECO:0007669"/>
    <property type="project" value="InterPro"/>
</dbReference>
<evidence type="ECO:0000313" key="4">
    <source>
        <dbReference type="Proteomes" id="UP000619079"/>
    </source>
</evidence>
<dbReference type="PANTHER" id="PTHR35894:SF1">
    <property type="entry name" value="PHOSPHORIBULOKINASE _ URIDINE KINASE FAMILY"/>
    <property type="match status" value="1"/>
</dbReference>
<dbReference type="SUPFAM" id="SSF52540">
    <property type="entry name" value="P-loop containing nucleoside triphosphate hydrolases"/>
    <property type="match status" value="1"/>
</dbReference>
<evidence type="ECO:0000313" key="3">
    <source>
        <dbReference type="EMBL" id="MBJ6372427.1"/>
    </source>
</evidence>
<comment type="caution">
    <text evidence="3">The sequence shown here is derived from an EMBL/GenBank/DDBJ whole genome shotgun (WGS) entry which is preliminary data.</text>
</comment>
<organism evidence="3 4">
    <name type="scientific">Sedimentitalea arenosa</name>
    <dbReference type="NCBI Taxonomy" id="2798803"/>
    <lineage>
        <taxon>Bacteria</taxon>
        <taxon>Pseudomonadati</taxon>
        <taxon>Pseudomonadota</taxon>
        <taxon>Alphaproteobacteria</taxon>
        <taxon>Rhodobacterales</taxon>
        <taxon>Paracoccaceae</taxon>
        <taxon>Sedimentitalea</taxon>
    </lineage>
</organism>
<feature type="region of interest" description="Disordered" evidence="1">
    <location>
        <begin position="390"/>
        <end position="412"/>
    </location>
</feature>
<protein>
    <submittedName>
        <fullName evidence="3">AAA family ATPase</fullName>
    </submittedName>
</protein>
<dbReference type="InterPro" id="IPR052026">
    <property type="entry name" value="ExeA_AAA_ATPase_DNA-bind"/>
</dbReference>
<dbReference type="Pfam" id="PF13401">
    <property type="entry name" value="AAA_22"/>
    <property type="match status" value="1"/>
</dbReference>
<accession>A0A8J7J837</accession>
<feature type="region of interest" description="Disordered" evidence="1">
    <location>
        <begin position="277"/>
        <end position="376"/>
    </location>
</feature>
<dbReference type="RefSeq" id="WP_199025304.1">
    <property type="nucleotide sequence ID" value="NZ_JAELVR010000008.1"/>
</dbReference>
<dbReference type="InterPro" id="IPR027417">
    <property type="entry name" value="P-loop_NTPase"/>
</dbReference>
<evidence type="ECO:0000256" key="1">
    <source>
        <dbReference type="SAM" id="MobiDB-lite"/>
    </source>
</evidence>